<dbReference type="InterPro" id="IPR035965">
    <property type="entry name" value="PAS-like_dom_sf"/>
</dbReference>
<dbReference type="InterPro" id="IPR004358">
    <property type="entry name" value="Sig_transdc_His_kin-like_C"/>
</dbReference>
<evidence type="ECO:0000256" key="1">
    <source>
        <dbReference type="ARBA" id="ARBA00000085"/>
    </source>
</evidence>
<evidence type="ECO:0000313" key="7">
    <source>
        <dbReference type="EMBL" id="MXR40052.1"/>
    </source>
</evidence>
<evidence type="ECO:0000259" key="6">
    <source>
        <dbReference type="PROSITE" id="PS50109"/>
    </source>
</evidence>
<evidence type="ECO:0000313" key="8">
    <source>
        <dbReference type="Proteomes" id="UP000437065"/>
    </source>
</evidence>
<dbReference type="GO" id="GO:0007234">
    <property type="term" value="P:osmosensory signaling via phosphorelay pathway"/>
    <property type="evidence" value="ECO:0007669"/>
    <property type="project" value="TreeGrafter"/>
</dbReference>
<dbReference type="SMART" id="SM00388">
    <property type="entry name" value="HisKA"/>
    <property type="match status" value="1"/>
</dbReference>
<dbReference type="InterPro" id="IPR005467">
    <property type="entry name" value="His_kinase_dom"/>
</dbReference>
<dbReference type="CDD" id="cd00082">
    <property type="entry name" value="HisKA"/>
    <property type="match status" value="1"/>
</dbReference>
<keyword evidence="4" id="KW-0808">Transferase</keyword>
<dbReference type="PANTHER" id="PTHR42878:SF15">
    <property type="entry name" value="BACTERIOPHYTOCHROME"/>
    <property type="match status" value="1"/>
</dbReference>
<dbReference type="EC" id="2.7.13.3" evidence="2"/>
<proteinExistence type="predicted"/>
<organism evidence="7 8">
    <name type="scientific">Halobaculum saliterrae</name>
    <dbReference type="NCBI Taxonomy" id="2073113"/>
    <lineage>
        <taxon>Archaea</taxon>
        <taxon>Methanobacteriati</taxon>
        <taxon>Methanobacteriota</taxon>
        <taxon>Stenosarchaea group</taxon>
        <taxon>Halobacteria</taxon>
        <taxon>Halobacteriales</taxon>
        <taxon>Haloferacaceae</taxon>
        <taxon>Halobaculum</taxon>
    </lineage>
</organism>
<name>A0A6B0SV15_9EURY</name>
<dbReference type="Gene3D" id="3.30.565.10">
    <property type="entry name" value="Histidine kinase-like ATPase, C-terminal domain"/>
    <property type="match status" value="1"/>
</dbReference>
<sequence length="339" mass="36356">MVTAGFDALPVEIAVISADGTIVLVNDAWRRFADENHGSHPDYWVGENYLEIGEQAFSDPYASDSIEGLRAILGGVDEPLRVDYPCHSPDDHRWFALEAAAFTLDGDRYALVVHHDITAQKLAEQRSAAREKQLETLVGVLSHDIRNPLNVIEGYADLLAAEIEGDERIDAIRRAALRISEIAEATLAFTESGALSTVEPVRVSDLARDAWEMVATADATLTVERTATIHGDRSLLLQLLENLFRNAVTHAGPDPAVRVGSLPDGFYVEDDGPGVPEDLRDRAVEADFSTAGTGGLGLAIVQAVVQAHGGTLTITDADGGGARFEISGVDVAPERATPE</sequence>
<dbReference type="PANTHER" id="PTHR42878">
    <property type="entry name" value="TWO-COMPONENT HISTIDINE KINASE"/>
    <property type="match status" value="1"/>
</dbReference>
<accession>A0A6B0SV15</accession>
<comment type="caution">
    <text evidence="7">The sequence shown here is derived from an EMBL/GenBank/DDBJ whole genome shotgun (WGS) entry which is preliminary data.</text>
</comment>
<dbReference type="GO" id="GO:0000156">
    <property type="term" value="F:phosphorelay response regulator activity"/>
    <property type="evidence" value="ECO:0007669"/>
    <property type="project" value="TreeGrafter"/>
</dbReference>
<dbReference type="GO" id="GO:0030295">
    <property type="term" value="F:protein kinase activator activity"/>
    <property type="evidence" value="ECO:0007669"/>
    <property type="project" value="TreeGrafter"/>
</dbReference>
<keyword evidence="5 7" id="KW-0418">Kinase</keyword>
<comment type="catalytic activity">
    <reaction evidence="1">
        <text>ATP + protein L-histidine = ADP + protein N-phospho-L-histidine.</text>
        <dbReference type="EC" id="2.7.13.3"/>
    </reaction>
</comment>
<dbReference type="Gene3D" id="3.30.450.20">
    <property type="entry name" value="PAS domain"/>
    <property type="match status" value="1"/>
</dbReference>
<dbReference type="Proteomes" id="UP000437065">
    <property type="component" value="Unassembled WGS sequence"/>
</dbReference>
<dbReference type="InterPro" id="IPR003594">
    <property type="entry name" value="HATPase_dom"/>
</dbReference>
<dbReference type="InterPro" id="IPR003661">
    <property type="entry name" value="HisK_dim/P_dom"/>
</dbReference>
<dbReference type="SUPFAM" id="SSF55785">
    <property type="entry name" value="PYP-like sensor domain (PAS domain)"/>
    <property type="match status" value="1"/>
</dbReference>
<dbReference type="InterPro" id="IPR050351">
    <property type="entry name" value="BphY/WalK/GraS-like"/>
</dbReference>
<dbReference type="InterPro" id="IPR036890">
    <property type="entry name" value="HATPase_C_sf"/>
</dbReference>
<dbReference type="GO" id="GO:0000155">
    <property type="term" value="F:phosphorelay sensor kinase activity"/>
    <property type="evidence" value="ECO:0007669"/>
    <property type="project" value="InterPro"/>
</dbReference>
<evidence type="ECO:0000256" key="4">
    <source>
        <dbReference type="ARBA" id="ARBA00022679"/>
    </source>
</evidence>
<dbReference type="EMBL" id="WUUS01000001">
    <property type="protein sequence ID" value="MXR40052.1"/>
    <property type="molecule type" value="Genomic_DNA"/>
</dbReference>
<gene>
    <name evidence="7" type="ORF">GRX01_01585</name>
</gene>
<dbReference type="Pfam" id="PF00512">
    <property type="entry name" value="HisKA"/>
    <property type="match status" value="1"/>
</dbReference>
<dbReference type="PROSITE" id="PS50109">
    <property type="entry name" value="HIS_KIN"/>
    <property type="match status" value="1"/>
</dbReference>
<feature type="domain" description="Histidine kinase" evidence="6">
    <location>
        <begin position="140"/>
        <end position="327"/>
    </location>
</feature>
<dbReference type="Gene3D" id="1.10.287.130">
    <property type="match status" value="1"/>
</dbReference>
<dbReference type="AlphaFoldDB" id="A0A6B0SV15"/>
<keyword evidence="3" id="KW-0597">Phosphoprotein</keyword>
<evidence type="ECO:0000256" key="3">
    <source>
        <dbReference type="ARBA" id="ARBA00022553"/>
    </source>
</evidence>
<evidence type="ECO:0000256" key="5">
    <source>
        <dbReference type="ARBA" id="ARBA00022777"/>
    </source>
</evidence>
<keyword evidence="8" id="KW-1185">Reference proteome</keyword>
<evidence type="ECO:0000256" key="2">
    <source>
        <dbReference type="ARBA" id="ARBA00012438"/>
    </source>
</evidence>
<dbReference type="SUPFAM" id="SSF47384">
    <property type="entry name" value="Homodimeric domain of signal transducing histidine kinase"/>
    <property type="match status" value="1"/>
</dbReference>
<dbReference type="SUPFAM" id="SSF55874">
    <property type="entry name" value="ATPase domain of HSP90 chaperone/DNA topoisomerase II/histidine kinase"/>
    <property type="match status" value="1"/>
</dbReference>
<reference evidence="7 8" key="1">
    <citation type="submission" date="2019-12" db="EMBL/GenBank/DDBJ databases">
        <title>Isolation and characterization of three novel carbon monoxide-oxidizing members of Halobacteria from salione crusts and soils.</title>
        <authorList>
            <person name="Myers M.R."/>
            <person name="King G.M."/>
        </authorList>
    </citation>
    <scope>NUCLEOTIDE SEQUENCE [LARGE SCALE GENOMIC DNA]</scope>
    <source>
        <strain evidence="7 8">WSA2</strain>
    </source>
</reference>
<dbReference type="CDD" id="cd00075">
    <property type="entry name" value="HATPase"/>
    <property type="match status" value="1"/>
</dbReference>
<dbReference type="InterPro" id="IPR036097">
    <property type="entry name" value="HisK_dim/P_sf"/>
</dbReference>
<dbReference type="PRINTS" id="PR00344">
    <property type="entry name" value="BCTRLSENSOR"/>
</dbReference>
<dbReference type="SMART" id="SM00387">
    <property type="entry name" value="HATPase_c"/>
    <property type="match status" value="1"/>
</dbReference>
<protein>
    <recommendedName>
        <fullName evidence="2">histidine kinase</fullName>
        <ecNumber evidence="2">2.7.13.3</ecNumber>
    </recommendedName>
</protein>
<dbReference type="Pfam" id="PF02518">
    <property type="entry name" value="HATPase_c"/>
    <property type="match status" value="1"/>
</dbReference>